<feature type="region of interest" description="Disordered" evidence="1">
    <location>
        <begin position="39"/>
        <end position="144"/>
    </location>
</feature>
<evidence type="ECO:0000313" key="3">
    <source>
        <dbReference type="Proteomes" id="UP000837857"/>
    </source>
</evidence>
<feature type="non-terminal residue" evidence="2">
    <location>
        <position position="1"/>
    </location>
</feature>
<protein>
    <submittedName>
        <fullName evidence="2">Uncharacterized protein</fullName>
    </submittedName>
</protein>
<organism evidence="2 3">
    <name type="scientific">Iphiclides podalirius</name>
    <name type="common">scarce swallowtail</name>
    <dbReference type="NCBI Taxonomy" id="110791"/>
    <lineage>
        <taxon>Eukaryota</taxon>
        <taxon>Metazoa</taxon>
        <taxon>Ecdysozoa</taxon>
        <taxon>Arthropoda</taxon>
        <taxon>Hexapoda</taxon>
        <taxon>Insecta</taxon>
        <taxon>Pterygota</taxon>
        <taxon>Neoptera</taxon>
        <taxon>Endopterygota</taxon>
        <taxon>Lepidoptera</taxon>
        <taxon>Glossata</taxon>
        <taxon>Ditrysia</taxon>
        <taxon>Papilionoidea</taxon>
        <taxon>Papilionidae</taxon>
        <taxon>Papilioninae</taxon>
        <taxon>Iphiclides</taxon>
    </lineage>
</organism>
<dbReference type="Proteomes" id="UP000837857">
    <property type="component" value="Chromosome 16"/>
</dbReference>
<accession>A0ABN8I505</accession>
<feature type="compositionally biased region" description="Pro residues" evidence="1">
    <location>
        <begin position="90"/>
        <end position="102"/>
    </location>
</feature>
<sequence length="144" mass="15962">MLNLFRGPRQSRTPSSRTDDTAYDFQCKDATKTILTSSLPDVVSPTPSVKHTTREYRRRVEHAGSGGRPHRHCVRVTHRARNACAHRPHPPFPPPPPPTAPPRRPRAQHGPATPKGRVTPIGMLRGPMAEKCTSSCGESRAPRR</sequence>
<feature type="compositionally biased region" description="Polar residues" evidence="1">
    <location>
        <begin position="39"/>
        <end position="50"/>
    </location>
</feature>
<dbReference type="EMBL" id="OW152828">
    <property type="protein sequence ID" value="CAH2046004.1"/>
    <property type="molecule type" value="Genomic_DNA"/>
</dbReference>
<evidence type="ECO:0000313" key="2">
    <source>
        <dbReference type="EMBL" id="CAH2046004.1"/>
    </source>
</evidence>
<reference evidence="2" key="1">
    <citation type="submission" date="2022-03" db="EMBL/GenBank/DDBJ databases">
        <authorList>
            <person name="Martin H S."/>
        </authorList>
    </citation>
    <scope>NUCLEOTIDE SEQUENCE</scope>
</reference>
<name>A0ABN8I505_9NEOP</name>
<feature type="compositionally biased region" description="Basic residues" evidence="1">
    <location>
        <begin position="68"/>
        <end position="89"/>
    </location>
</feature>
<gene>
    <name evidence="2" type="ORF">IPOD504_LOCUS5328</name>
</gene>
<keyword evidence="3" id="KW-1185">Reference proteome</keyword>
<feature type="region of interest" description="Disordered" evidence="1">
    <location>
        <begin position="1"/>
        <end position="21"/>
    </location>
</feature>
<proteinExistence type="predicted"/>
<evidence type="ECO:0000256" key="1">
    <source>
        <dbReference type="SAM" id="MobiDB-lite"/>
    </source>
</evidence>